<name>A0A1Y2BYX4_9FUNG</name>
<evidence type="ECO:0000256" key="1">
    <source>
        <dbReference type="SAM" id="MobiDB-lite"/>
    </source>
</evidence>
<dbReference type="Gene3D" id="1.10.443.20">
    <property type="entry name" value="Centromere DNA-binding protein complex CBF3 subunit, domain 2"/>
    <property type="match status" value="1"/>
</dbReference>
<organism evidence="2 3">
    <name type="scientific">Rhizoclosmatium globosum</name>
    <dbReference type="NCBI Taxonomy" id="329046"/>
    <lineage>
        <taxon>Eukaryota</taxon>
        <taxon>Fungi</taxon>
        <taxon>Fungi incertae sedis</taxon>
        <taxon>Chytridiomycota</taxon>
        <taxon>Chytridiomycota incertae sedis</taxon>
        <taxon>Chytridiomycetes</taxon>
        <taxon>Chytridiales</taxon>
        <taxon>Chytriomycetaceae</taxon>
        <taxon>Rhizoclosmatium</taxon>
    </lineage>
</organism>
<dbReference type="GO" id="GO:0003677">
    <property type="term" value="F:DNA binding"/>
    <property type="evidence" value="ECO:0007669"/>
    <property type="project" value="InterPro"/>
</dbReference>
<feature type="region of interest" description="Disordered" evidence="1">
    <location>
        <begin position="183"/>
        <end position="213"/>
    </location>
</feature>
<keyword evidence="3" id="KW-1185">Reference proteome</keyword>
<feature type="region of interest" description="Disordered" evidence="1">
    <location>
        <begin position="142"/>
        <end position="161"/>
    </location>
</feature>
<feature type="region of interest" description="Disordered" evidence="1">
    <location>
        <begin position="273"/>
        <end position="292"/>
    </location>
</feature>
<sequence>MFRQRHHSCAADTTSSVADSLRSPDYCLSVADRAAEKEAGKVSVSLNDPYGCFAADDDEILKEHLANLPLEQRHRYNPLLNNTYEAHWTDGEEPITQEEWDATNEDWETYSQAEVTPTISKPPTNTPAPPHRPVGLVRKRVSRNSNDPVSPAVNETKKRSRVELQALPSKAVELGTAAWAASVDTGEDDAYEGGSDCGSDEDDGDDIESNDFDDDRESAASVLLTLAVYPATPRNATIPPPASKSTLVVPSTHGKLRKSPVVFRGASKKLESQLSQEPEAIRKRERRRRQKDPVQPIYTALLEAVSFSLPGNKSIQKIPEIQDKEKRIILANSMTRQHCLIKSSSFIAPEQQPFLHVFVIFFGGFALYVSLMNDLIDAYPRMSILVQNDVANLSLKLLGMLQVAQLSSYQSIRRSIYRYAEYMEEYILDLKAQIEIAVKAKNETDNLEKRLALFLSYKSRPDVNLHGVQFLKMYGEKPMERKTSQPQNGEKGVKLATSYHQQGFSLIVQICQAVLGEKLDLSRTALHTVTNQIKADVGQQYRLNDVDRQATKRKAALSDEDQIAARQYFLNSAKANPFEGIVFLNMGRAMMSRAQERRFTEYLDLDANEHYTDHCNERNKHTVPKMMVTEFIMDNNKLSYLFSKVGQDDKSIVSAGTHRDAGFSVDVSLAWFLFRKHTMLGVKWPPFEDGYDACKRFVLLPGINAEKPMTASWLNILIRTCYTAIGRYTAGLVTHLDRKEGSYPRRALDCPDDEIEDACWSKGKKAGKKPIYKQCYNKGYSTYFIVTSTDHGVRSQKEHYYIPWDVEVPDTLLTRTWPELNKFFQLVDSEAPGFGDSQSLCGVVRALKLFKKRLYQGTAHALYTGFMKADHKILEHELFQSNEFKLVCQRVTKSCNSYKIKCEAAGKNTQPQRDQLSSLGISGESRFFERFEEQSATIISLKDSMQTMMGMMGVMQESLNKVLKVKE</sequence>
<gene>
    <name evidence="2" type="ORF">BCR33DRAFT_853027</name>
</gene>
<comment type="caution">
    <text evidence="2">The sequence shown here is derived from an EMBL/GenBank/DDBJ whole genome shotgun (WGS) entry which is preliminary data.</text>
</comment>
<protein>
    <recommendedName>
        <fullName evidence="4">Ndc10 domain-containing protein</fullName>
    </recommendedName>
</protein>
<dbReference type="InterPro" id="IPR038279">
    <property type="entry name" value="Ndc10_dom2_sf"/>
</dbReference>
<proteinExistence type="predicted"/>
<evidence type="ECO:0000313" key="3">
    <source>
        <dbReference type="Proteomes" id="UP000193642"/>
    </source>
</evidence>
<evidence type="ECO:0008006" key="4">
    <source>
        <dbReference type="Google" id="ProtNLM"/>
    </source>
</evidence>
<dbReference type="AlphaFoldDB" id="A0A1Y2BYX4"/>
<dbReference type="EMBL" id="MCGO01000037">
    <property type="protein sequence ID" value="ORY39884.1"/>
    <property type="molecule type" value="Genomic_DNA"/>
</dbReference>
<feature type="compositionally biased region" description="Acidic residues" evidence="1">
    <location>
        <begin position="198"/>
        <end position="213"/>
    </location>
</feature>
<accession>A0A1Y2BYX4</accession>
<dbReference type="Proteomes" id="UP000193642">
    <property type="component" value="Unassembled WGS sequence"/>
</dbReference>
<reference evidence="2 3" key="1">
    <citation type="submission" date="2016-07" db="EMBL/GenBank/DDBJ databases">
        <title>Pervasive Adenine N6-methylation of Active Genes in Fungi.</title>
        <authorList>
            <consortium name="DOE Joint Genome Institute"/>
            <person name="Mondo S.J."/>
            <person name="Dannebaum R.O."/>
            <person name="Kuo R.C."/>
            <person name="Labutti K."/>
            <person name="Haridas S."/>
            <person name="Kuo A."/>
            <person name="Salamov A."/>
            <person name="Ahrendt S.R."/>
            <person name="Lipzen A."/>
            <person name="Sullivan W."/>
            <person name="Andreopoulos W.B."/>
            <person name="Clum A."/>
            <person name="Lindquist E."/>
            <person name="Daum C."/>
            <person name="Ramamoorthy G.K."/>
            <person name="Gryganskyi A."/>
            <person name="Culley D."/>
            <person name="Magnuson J.K."/>
            <person name="James T.Y."/>
            <person name="O'Malley M.A."/>
            <person name="Stajich J.E."/>
            <person name="Spatafora J.W."/>
            <person name="Visel A."/>
            <person name="Grigoriev I.V."/>
        </authorList>
    </citation>
    <scope>NUCLEOTIDE SEQUENCE [LARGE SCALE GENOMIC DNA]</scope>
    <source>
        <strain evidence="2 3">JEL800</strain>
    </source>
</reference>
<evidence type="ECO:0000313" key="2">
    <source>
        <dbReference type="EMBL" id="ORY39884.1"/>
    </source>
</evidence>